<dbReference type="InterPro" id="IPR043129">
    <property type="entry name" value="ATPase_NBD"/>
</dbReference>
<sequence>MNILSIETATEHGSVALLHGDELLVRRIQGAANHSEAVLRDLRELLAETGLAVARLDAVAFGAGPGAFTGLRLACGVAQGIALAADLGVAVVGSLQALALQVGAPRVLAATDARMGEIYWASFVTDTEGVPQPQGMPRCCAPLDLELPSGQWSAAGSAFCAWPEELEARTAGRLVACQPDLHPRAEEIARLGAIQAREGGLVAPEQAAPLYVRDKVAFTTAERLARGGRA</sequence>
<gene>
    <name evidence="2" type="primary">tsaB</name>
    <name evidence="2" type="ORF">E6Q80_05700</name>
</gene>
<dbReference type="RefSeq" id="WP_273422566.1">
    <property type="nucleotide sequence ID" value="NZ_JAKLLK010000015.1"/>
</dbReference>
<dbReference type="Gene3D" id="3.30.420.40">
    <property type="match status" value="2"/>
</dbReference>
<evidence type="ECO:0000259" key="1">
    <source>
        <dbReference type="Pfam" id="PF00814"/>
    </source>
</evidence>
<dbReference type="InterPro" id="IPR000905">
    <property type="entry name" value="Gcp-like_dom"/>
</dbReference>
<organism evidence="2 3">
    <name type="scientific">Thauera aminoaromatica</name>
    <dbReference type="NCBI Taxonomy" id="164330"/>
    <lineage>
        <taxon>Bacteria</taxon>
        <taxon>Pseudomonadati</taxon>
        <taxon>Pseudomonadota</taxon>
        <taxon>Betaproteobacteria</taxon>
        <taxon>Rhodocyclales</taxon>
        <taxon>Zoogloeaceae</taxon>
        <taxon>Thauera</taxon>
    </lineage>
</organism>
<evidence type="ECO:0000313" key="2">
    <source>
        <dbReference type="EMBL" id="TXH87893.1"/>
    </source>
</evidence>
<keyword evidence="2" id="KW-0808">Transferase</keyword>
<reference evidence="2 3" key="1">
    <citation type="submission" date="2018-09" db="EMBL/GenBank/DDBJ databases">
        <title>Metagenome Assembled Genomes from an Advanced Water Purification Facility.</title>
        <authorList>
            <person name="Stamps B.W."/>
            <person name="Spear J.R."/>
        </authorList>
    </citation>
    <scope>NUCLEOTIDE SEQUENCE [LARGE SCALE GENOMIC DNA]</scope>
    <source>
        <strain evidence="2">Bin_27_1</strain>
    </source>
</reference>
<name>A0A5C7SWF7_THASP</name>
<dbReference type="GO" id="GO:0002949">
    <property type="term" value="P:tRNA threonylcarbamoyladenosine modification"/>
    <property type="evidence" value="ECO:0007669"/>
    <property type="project" value="InterPro"/>
</dbReference>
<dbReference type="EMBL" id="SSFD01000078">
    <property type="protein sequence ID" value="TXH87893.1"/>
    <property type="molecule type" value="Genomic_DNA"/>
</dbReference>
<comment type="caution">
    <text evidence="2">The sequence shown here is derived from an EMBL/GenBank/DDBJ whole genome shotgun (WGS) entry which is preliminary data.</text>
</comment>
<protein>
    <submittedName>
        <fullName evidence="2">tRNA (Adenosine(37)-N6)-threonylcarbamoyltransferase complex dimerization subunit type 1 TsaB</fullName>
    </submittedName>
</protein>
<dbReference type="GO" id="GO:0016740">
    <property type="term" value="F:transferase activity"/>
    <property type="evidence" value="ECO:0007669"/>
    <property type="project" value="UniProtKB-KW"/>
</dbReference>
<proteinExistence type="predicted"/>
<dbReference type="AlphaFoldDB" id="A0A5C7SWF7"/>
<feature type="domain" description="Gcp-like" evidence="1">
    <location>
        <begin position="31"/>
        <end position="122"/>
    </location>
</feature>
<dbReference type="InterPro" id="IPR022496">
    <property type="entry name" value="T6A_TsaB"/>
</dbReference>
<dbReference type="CDD" id="cd24032">
    <property type="entry name" value="ASKHA_NBD_TsaB"/>
    <property type="match status" value="1"/>
</dbReference>
<dbReference type="Pfam" id="PF00814">
    <property type="entry name" value="TsaD"/>
    <property type="match status" value="1"/>
</dbReference>
<dbReference type="SUPFAM" id="SSF53067">
    <property type="entry name" value="Actin-like ATPase domain"/>
    <property type="match status" value="2"/>
</dbReference>
<evidence type="ECO:0000313" key="3">
    <source>
        <dbReference type="Proteomes" id="UP000321192"/>
    </source>
</evidence>
<dbReference type="Proteomes" id="UP000321192">
    <property type="component" value="Unassembled WGS sequence"/>
</dbReference>
<dbReference type="NCBIfam" id="TIGR03725">
    <property type="entry name" value="T6A_YeaZ"/>
    <property type="match status" value="1"/>
</dbReference>
<accession>A0A5C7SWF7</accession>